<reference evidence="2" key="1">
    <citation type="submission" date="2016-11" db="UniProtKB">
        <authorList>
            <consortium name="WormBaseParasite"/>
        </authorList>
    </citation>
    <scope>IDENTIFICATION</scope>
    <source>
        <strain evidence="2">KR3021</strain>
    </source>
</reference>
<evidence type="ECO:0000313" key="1">
    <source>
        <dbReference type="Proteomes" id="UP000095286"/>
    </source>
</evidence>
<protein>
    <submittedName>
        <fullName evidence="2">CUB_2 domain-containing protein</fullName>
    </submittedName>
</protein>
<proteinExistence type="predicted"/>
<evidence type="ECO:0000313" key="2">
    <source>
        <dbReference type="WBParaSite" id="RSKR_0000305800.1"/>
    </source>
</evidence>
<sequence>MKMYLAGFVLFSTLLSPIYAVCKCNNFNTPKLPTKHSISILYYPRDDVTGLPCNPGRCEYTIELNTENAPFTGVGGTIYYLRNFLKSNASLKFYDDFTSEPYYQLDNTTVNSDYHIVGHSYSKLVTIVLEVDPKITKDFPTFIYYATGGPQRILNVVLKDEQINFVPAIAESDINLSERDFEGDIALIVDINSKNLTKLTDVAFDFIQSLKMSMSNQKSRVNLIYYNNGRIYSYGWNYEQDNLVSALINLKNNAISKLVYTRITSSGQYLSYIFGASKKIRQNFQRVAIFVSDIIYEKFEDKDSNSGDFFDAFDIHPVFVNLNEDVQVEGSFFTTDAQFSGSDSNILVLYDYVNNKHFMENIMLNGNRLCNAQNTIYQQKSNTLQVVSLPVANNINNKRYCNNQKVVTYCHRVNSAKHITIRLTDFKSEAGQDSIKIYNDKYEIQTYIAGLSSANVIIDNSAFVKVVFESSAAQVFTGGSYTFDNCMIA</sequence>
<dbReference type="WBParaSite" id="RSKR_0000305800.1">
    <property type="protein sequence ID" value="RSKR_0000305800.1"/>
    <property type="gene ID" value="RSKR_0000305800"/>
</dbReference>
<organism evidence="1 2">
    <name type="scientific">Rhabditophanes sp. KR3021</name>
    <dbReference type="NCBI Taxonomy" id="114890"/>
    <lineage>
        <taxon>Eukaryota</taxon>
        <taxon>Metazoa</taxon>
        <taxon>Ecdysozoa</taxon>
        <taxon>Nematoda</taxon>
        <taxon>Chromadorea</taxon>
        <taxon>Rhabditida</taxon>
        <taxon>Tylenchina</taxon>
        <taxon>Panagrolaimomorpha</taxon>
        <taxon>Strongyloidoidea</taxon>
        <taxon>Alloionematidae</taxon>
        <taxon>Rhabditophanes</taxon>
    </lineage>
</organism>
<accession>A0AC35TQ19</accession>
<dbReference type="Proteomes" id="UP000095286">
    <property type="component" value="Unplaced"/>
</dbReference>
<name>A0AC35TQ19_9BILA</name>